<keyword evidence="4" id="KW-1185">Reference proteome</keyword>
<evidence type="ECO:0000256" key="2">
    <source>
        <dbReference type="SAM" id="MobiDB-lite"/>
    </source>
</evidence>
<dbReference type="EC" id="3.1.3.12" evidence="1"/>
<dbReference type="NCBIfam" id="TIGR00685">
    <property type="entry name" value="T6PP"/>
    <property type="match status" value="1"/>
</dbReference>
<comment type="function">
    <text evidence="1">Removes the phosphate from trehalose 6-phosphate to produce free trehalose.</text>
</comment>
<dbReference type="AlphaFoldDB" id="S5T4Y4"/>
<dbReference type="UniPathway" id="UPA00299"/>
<dbReference type="KEGG" id="cmd:B841_11065"/>
<protein>
    <recommendedName>
        <fullName evidence="1">Trehalose 6-phosphate phosphatase</fullName>
        <ecNumber evidence="1">3.1.3.12</ecNumber>
    </recommendedName>
</protein>
<dbReference type="Gene3D" id="3.40.50.1000">
    <property type="entry name" value="HAD superfamily/HAD-like"/>
    <property type="match status" value="1"/>
</dbReference>
<dbReference type="Proteomes" id="UP000015388">
    <property type="component" value="Chromosome"/>
</dbReference>
<dbReference type="InterPro" id="IPR036412">
    <property type="entry name" value="HAD-like_sf"/>
</dbReference>
<dbReference type="GO" id="GO:0046872">
    <property type="term" value="F:metal ion binding"/>
    <property type="evidence" value="ECO:0007669"/>
    <property type="project" value="UniProtKB-KW"/>
</dbReference>
<keyword evidence="1" id="KW-0479">Metal-binding</keyword>
<comment type="cofactor">
    <cofactor evidence="1">
        <name>Mg(2+)</name>
        <dbReference type="ChEBI" id="CHEBI:18420"/>
    </cofactor>
</comment>
<dbReference type="InterPro" id="IPR023214">
    <property type="entry name" value="HAD_sf"/>
</dbReference>
<keyword evidence="1" id="KW-0460">Magnesium</keyword>
<dbReference type="GO" id="GO:0004805">
    <property type="term" value="F:trehalose-phosphatase activity"/>
    <property type="evidence" value="ECO:0007669"/>
    <property type="project" value="UniProtKB-EC"/>
</dbReference>
<proteinExistence type="inferred from homology"/>
<dbReference type="Pfam" id="PF02358">
    <property type="entry name" value="Trehalose_PPase"/>
    <property type="match status" value="1"/>
</dbReference>
<reference evidence="3 4" key="1">
    <citation type="submission" date="2012-11" db="EMBL/GenBank/DDBJ databases">
        <title>The complete genome sequence of Corynebacterium maris Coryn-1 (=DSM 45190).</title>
        <authorList>
            <person name="Schaffert L."/>
            <person name="Albersmeier A."/>
            <person name="Kalinowski J."/>
            <person name="Ruckert C."/>
        </authorList>
    </citation>
    <scope>NUCLEOTIDE SEQUENCE [LARGE SCALE GENOMIC DNA]</scope>
    <source>
        <strain evidence="4">Coryn-1</strain>
    </source>
</reference>
<dbReference type="OrthoDB" id="9816160at2"/>
<dbReference type="Gene3D" id="3.30.70.1020">
    <property type="entry name" value="Trehalose-6-phosphate phosphatase related protein, domain 2"/>
    <property type="match status" value="1"/>
</dbReference>
<comment type="catalytic activity">
    <reaction evidence="1">
        <text>alpha,alpha-trehalose 6-phosphate + H2O = alpha,alpha-trehalose + phosphate</text>
        <dbReference type="Rhea" id="RHEA:23420"/>
        <dbReference type="ChEBI" id="CHEBI:15377"/>
        <dbReference type="ChEBI" id="CHEBI:16551"/>
        <dbReference type="ChEBI" id="CHEBI:43474"/>
        <dbReference type="ChEBI" id="CHEBI:58429"/>
        <dbReference type="EC" id="3.1.3.12"/>
    </reaction>
</comment>
<dbReference type="InterPro" id="IPR034660">
    <property type="entry name" value="DinB/YfiT-like"/>
</dbReference>
<evidence type="ECO:0000313" key="3">
    <source>
        <dbReference type="EMBL" id="AGS35685.1"/>
    </source>
</evidence>
<gene>
    <name evidence="3" type="ORF">B841_11065</name>
</gene>
<organism evidence="3 4">
    <name type="scientific">Corynebacterium maris DSM 45190</name>
    <dbReference type="NCBI Taxonomy" id="1224163"/>
    <lineage>
        <taxon>Bacteria</taxon>
        <taxon>Bacillati</taxon>
        <taxon>Actinomycetota</taxon>
        <taxon>Actinomycetes</taxon>
        <taxon>Mycobacteriales</taxon>
        <taxon>Corynebacteriaceae</taxon>
        <taxon>Corynebacterium</taxon>
    </lineage>
</organism>
<dbReference type="GO" id="GO:0005992">
    <property type="term" value="P:trehalose biosynthetic process"/>
    <property type="evidence" value="ECO:0007669"/>
    <property type="project" value="UniProtKB-UniPathway"/>
</dbReference>
<dbReference type="EMBL" id="CP003924">
    <property type="protein sequence ID" value="AGS35685.1"/>
    <property type="molecule type" value="Genomic_DNA"/>
</dbReference>
<comment type="similarity">
    <text evidence="1">Belongs to the trehalose phosphatase family.</text>
</comment>
<accession>S5T4Y4</accession>
<dbReference type="RefSeq" id="WP_020935617.1">
    <property type="nucleotide sequence ID" value="NC_021915.1"/>
</dbReference>
<comment type="pathway">
    <text evidence="1">Glycan biosynthesis; trehalose biosynthesis.</text>
</comment>
<name>S5T4Y4_9CORY</name>
<evidence type="ECO:0000256" key="1">
    <source>
        <dbReference type="RuleBase" id="RU361117"/>
    </source>
</evidence>
<dbReference type="HOGENOM" id="CLU_640494_0_0_11"/>
<keyword evidence="1" id="KW-0378">Hydrolase</keyword>
<dbReference type="eggNOG" id="COG1877">
    <property type="taxonomic scope" value="Bacteria"/>
</dbReference>
<dbReference type="STRING" id="1224163.B841_11065"/>
<dbReference type="PATRIC" id="fig|1224163.3.peg.2231"/>
<dbReference type="SUPFAM" id="SSF56784">
    <property type="entry name" value="HAD-like"/>
    <property type="match status" value="1"/>
</dbReference>
<evidence type="ECO:0000313" key="4">
    <source>
        <dbReference type="Proteomes" id="UP000015388"/>
    </source>
</evidence>
<sequence length="436" mass="45770">MNPSLHDVATAETLLVVSDFDGTLAGIVPDPSAVPVHRGGLGALARLAGLPGTTVAILSGRGREDLRRVCPLRAPVVLAGSHGAESGEHGVTLTDEMAAALESVAAELDSLTRSDGSAYVERKPFQTVFHVAPLAARDPAAAAALLEQARLVYAHGTTVAGGKNIVEFSAATVTKGTWIAAERAHVGAGRTVFVGDDVTDENGFAALGPDDLGVKVGDGETLAAVRVPDRDAAAEWLTQLAAARAAHTGIPSDRAARCQAVAAGFTAVAVQVTDWEAQTPCEQWLARDVVAHLTHWYPHNLARAGVDLHLTVDAQADPLGAWYELARAAQEVLEDPARAQAVYAAGPDEGKTVEQVTNGYFIPDVFMHTWDLARSQGMRVGLDPDFARRQLRGLQGLGEALQDGGRFAEPREVPEGASAGDELMAFSGRDPEFGLR</sequence>
<dbReference type="InterPro" id="IPR003337">
    <property type="entry name" value="Trehalose_PPase"/>
</dbReference>
<feature type="region of interest" description="Disordered" evidence="2">
    <location>
        <begin position="406"/>
        <end position="436"/>
    </location>
</feature>
<dbReference type="SUPFAM" id="SSF109854">
    <property type="entry name" value="DinB/YfiT-like putative metalloenzymes"/>
    <property type="match status" value="1"/>
</dbReference>